<accession>A0A1Y1MXL8</accession>
<sequence length="121" mass="13372">MKSFANNDCEGSTEYDSIATVAVQMATVSSRVVDIEDEDIVGANPSQVVHYESNPFLFHHRADCNPSFSIESSNCRRSFTGGYFTSIRKPRSLDIVLAQHVSLSSNNSSDSRSNQVNHVRV</sequence>
<proteinExistence type="predicted"/>
<evidence type="ECO:0000313" key="1">
    <source>
        <dbReference type="EMBL" id="JAV88766.1"/>
    </source>
</evidence>
<reference evidence="1" key="1">
    <citation type="journal article" date="2016" name="Sci. Rep.">
        <title>Molecular characterization of firefly nuptial gifts: a multi-omics approach sheds light on postcopulatory sexual selection.</title>
        <authorList>
            <person name="Al-Wathiqui N."/>
            <person name="Fallon T.R."/>
            <person name="South A."/>
            <person name="Weng J.K."/>
            <person name="Lewis S.M."/>
        </authorList>
    </citation>
    <scope>NUCLEOTIDE SEQUENCE</scope>
</reference>
<protein>
    <submittedName>
        <fullName evidence="1">Uncharacterized protein</fullName>
    </submittedName>
</protein>
<name>A0A1Y1MXL8_PHOPY</name>
<dbReference type="AlphaFoldDB" id="A0A1Y1MXL8"/>
<organism evidence="1">
    <name type="scientific">Photinus pyralis</name>
    <name type="common">Common eastern firefly</name>
    <name type="synonym">Lampyris pyralis</name>
    <dbReference type="NCBI Taxonomy" id="7054"/>
    <lineage>
        <taxon>Eukaryota</taxon>
        <taxon>Metazoa</taxon>
        <taxon>Ecdysozoa</taxon>
        <taxon>Arthropoda</taxon>
        <taxon>Hexapoda</taxon>
        <taxon>Insecta</taxon>
        <taxon>Pterygota</taxon>
        <taxon>Neoptera</taxon>
        <taxon>Endopterygota</taxon>
        <taxon>Coleoptera</taxon>
        <taxon>Polyphaga</taxon>
        <taxon>Elateriformia</taxon>
        <taxon>Elateroidea</taxon>
        <taxon>Lampyridae</taxon>
        <taxon>Lampyrinae</taxon>
        <taxon>Photinus</taxon>
    </lineage>
</organism>
<dbReference type="EMBL" id="GEZM01022190">
    <property type="protein sequence ID" value="JAV88766.1"/>
    <property type="molecule type" value="Transcribed_RNA"/>
</dbReference>